<feature type="transmembrane region" description="Helical" evidence="1">
    <location>
        <begin position="212"/>
        <end position="233"/>
    </location>
</feature>
<feature type="transmembrane region" description="Helical" evidence="1">
    <location>
        <begin position="172"/>
        <end position="200"/>
    </location>
</feature>
<sequence>MSVKWRWYDSLFILLFVYLLVLQIQAIWPFTIDDMYISLRYAKNWAAGNGLLWNLNAEPVEGYSNFSFVVLGAISIVLHINPVLTLKIAGFAGLLITCLFIFLISRFWFAKRESLIPCIWLLLYKGQIIWSVSGFEMTVYQALIGGSVYFAFRGLGYHFYPAPRGTFKTSGFIMSGLFLSLAGMTRPETPALMLLFFLLISWDQNKLSGKRPWRGAACFAATILLVFAPYFLWRWNYYGLLFPNSVYCKGFNGISYSLDLNYLKLIWPFAILAFPACFYAQDRRHYFLWSPSIIYLLMLSNADPIVAFDNRLFLPAFALMLPLTWQGISYLLLRYFKKQDHYFKAALYVSAFFLALLFIPKMSLGDYRYFSQNPVHGEQLRISVVQWLNTHARSQDKVVLADSGLIPFLSELTFIDSYCLNNKKMAQFPVVNRYELFCHQILEENPSIIILTSLTDKGEVIYTPGDACLKSFLYDNKKYKLSGVFSFGSTDSQYRYELFANF</sequence>
<feature type="transmembrane region" description="Helical" evidence="1">
    <location>
        <begin position="139"/>
        <end position="160"/>
    </location>
</feature>
<dbReference type="AlphaFoldDB" id="A0AAN5KP31"/>
<keyword evidence="1" id="KW-1133">Transmembrane helix</keyword>
<organism evidence="2 3">
    <name type="scientific">Legionella pneumophila</name>
    <dbReference type="NCBI Taxonomy" id="446"/>
    <lineage>
        <taxon>Bacteria</taxon>
        <taxon>Pseudomonadati</taxon>
        <taxon>Pseudomonadota</taxon>
        <taxon>Gammaproteobacteria</taxon>
        <taxon>Legionellales</taxon>
        <taxon>Legionellaceae</taxon>
        <taxon>Legionella</taxon>
    </lineage>
</organism>
<evidence type="ECO:0000313" key="2">
    <source>
        <dbReference type="EMBL" id="HAT1595230.1"/>
    </source>
</evidence>
<comment type="caution">
    <text evidence="2">The sequence shown here is derived from an EMBL/GenBank/DDBJ whole genome shotgun (WGS) entry which is preliminary data.</text>
</comment>
<protein>
    <submittedName>
        <fullName evidence="2">Protein LphB</fullName>
    </submittedName>
</protein>
<reference evidence="2" key="1">
    <citation type="journal article" date="2018" name="Genome Biol.">
        <title>SKESA: strategic k-mer extension for scrupulous assemblies.</title>
        <authorList>
            <person name="Souvorov A."/>
            <person name="Agarwala R."/>
            <person name="Lipman D.J."/>
        </authorList>
    </citation>
    <scope>NUCLEOTIDE SEQUENCE</scope>
    <source>
        <strain evidence="2">D3612</strain>
    </source>
</reference>
<dbReference type="Proteomes" id="UP000861567">
    <property type="component" value="Unassembled WGS sequence"/>
</dbReference>
<evidence type="ECO:0000313" key="3">
    <source>
        <dbReference type="Proteomes" id="UP000861567"/>
    </source>
</evidence>
<reference evidence="2" key="2">
    <citation type="submission" date="2020-11" db="EMBL/GenBank/DDBJ databases">
        <authorList>
            <consortium name="NCBI Pathogen Detection Project"/>
        </authorList>
    </citation>
    <scope>NUCLEOTIDE SEQUENCE</scope>
    <source>
        <strain evidence="2">D3612</strain>
    </source>
</reference>
<keyword evidence="1" id="KW-0472">Membrane</keyword>
<gene>
    <name evidence="2" type="ORF">I8Y58_000427</name>
</gene>
<feature type="transmembrane region" description="Helical" evidence="1">
    <location>
        <begin position="312"/>
        <end position="333"/>
    </location>
</feature>
<feature type="transmembrane region" description="Helical" evidence="1">
    <location>
        <begin position="345"/>
        <end position="364"/>
    </location>
</feature>
<evidence type="ECO:0000256" key="1">
    <source>
        <dbReference type="SAM" id="Phobius"/>
    </source>
</evidence>
<feature type="transmembrane region" description="Helical" evidence="1">
    <location>
        <begin position="88"/>
        <end position="108"/>
    </location>
</feature>
<feature type="transmembrane region" description="Helical" evidence="1">
    <location>
        <begin position="286"/>
        <end position="306"/>
    </location>
</feature>
<dbReference type="EMBL" id="DACSEI010000003">
    <property type="protein sequence ID" value="HAT1595230.1"/>
    <property type="molecule type" value="Genomic_DNA"/>
</dbReference>
<proteinExistence type="predicted"/>
<accession>A0AAN5KP31</accession>
<feature type="transmembrane region" description="Helical" evidence="1">
    <location>
        <begin position="262"/>
        <end position="279"/>
    </location>
</feature>
<name>A0AAN5KP31_LEGPN</name>
<keyword evidence="1" id="KW-0812">Transmembrane</keyword>
<feature type="transmembrane region" description="Helical" evidence="1">
    <location>
        <begin position="62"/>
        <end position="81"/>
    </location>
</feature>